<dbReference type="CDD" id="cd00586">
    <property type="entry name" value="4HBT"/>
    <property type="match status" value="1"/>
</dbReference>
<evidence type="ECO:0000256" key="2">
    <source>
        <dbReference type="ARBA" id="ARBA00022801"/>
    </source>
</evidence>
<gene>
    <name evidence="4" type="ORF">GCM10009093_15190</name>
</gene>
<dbReference type="Gene3D" id="3.10.129.10">
    <property type="entry name" value="Hotdog Thioesterase"/>
    <property type="match status" value="1"/>
</dbReference>
<dbReference type="Proteomes" id="UP001500791">
    <property type="component" value="Unassembled WGS sequence"/>
</dbReference>
<dbReference type="PANTHER" id="PTHR31793:SF27">
    <property type="entry name" value="NOVEL THIOESTERASE SUPERFAMILY DOMAIN AND SAPOSIN A-TYPE DOMAIN CONTAINING PROTEIN (0610012H03RIK)"/>
    <property type="match status" value="1"/>
</dbReference>
<dbReference type="InterPro" id="IPR006683">
    <property type="entry name" value="Thioestr_dom"/>
</dbReference>
<comment type="similarity">
    <text evidence="1">Belongs to the 4-hydroxybenzoyl-CoA thioesterase family.</text>
</comment>
<dbReference type="SUPFAM" id="SSF54637">
    <property type="entry name" value="Thioesterase/thiol ester dehydrase-isomerase"/>
    <property type="match status" value="1"/>
</dbReference>
<protein>
    <submittedName>
        <fullName evidence="4">Thioesterase family protein</fullName>
    </submittedName>
</protein>
<evidence type="ECO:0000259" key="3">
    <source>
        <dbReference type="Pfam" id="PF03061"/>
    </source>
</evidence>
<name>A0ABN0YCX8_9CAUL</name>
<dbReference type="RefSeq" id="WP_167176452.1">
    <property type="nucleotide sequence ID" value="NZ_BAAAEJ010000007.1"/>
</dbReference>
<comment type="caution">
    <text evidence="4">The sequence shown here is derived from an EMBL/GenBank/DDBJ whole genome shotgun (WGS) entry which is preliminary data.</text>
</comment>
<dbReference type="EMBL" id="BAAAEJ010000007">
    <property type="protein sequence ID" value="GAA0389523.1"/>
    <property type="molecule type" value="Genomic_DNA"/>
</dbReference>
<organism evidence="4 5">
    <name type="scientific">Brevundimonas terrae</name>
    <dbReference type="NCBI Taxonomy" id="363631"/>
    <lineage>
        <taxon>Bacteria</taxon>
        <taxon>Pseudomonadati</taxon>
        <taxon>Pseudomonadota</taxon>
        <taxon>Alphaproteobacteria</taxon>
        <taxon>Caulobacterales</taxon>
        <taxon>Caulobacteraceae</taxon>
        <taxon>Brevundimonas</taxon>
    </lineage>
</organism>
<feature type="domain" description="Thioesterase" evidence="3">
    <location>
        <begin position="19"/>
        <end position="101"/>
    </location>
</feature>
<evidence type="ECO:0000313" key="5">
    <source>
        <dbReference type="Proteomes" id="UP001500791"/>
    </source>
</evidence>
<dbReference type="PANTHER" id="PTHR31793">
    <property type="entry name" value="4-HYDROXYBENZOYL-COA THIOESTERASE FAMILY MEMBER"/>
    <property type="match status" value="1"/>
</dbReference>
<accession>A0ABN0YCX8</accession>
<dbReference type="PIRSF" id="PIRSF003230">
    <property type="entry name" value="YbgC"/>
    <property type="match status" value="1"/>
</dbReference>
<proteinExistence type="inferred from homology"/>
<evidence type="ECO:0000313" key="4">
    <source>
        <dbReference type="EMBL" id="GAA0389523.1"/>
    </source>
</evidence>
<dbReference type="InterPro" id="IPR006684">
    <property type="entry name" value="YbgC/YbaW"/>
</dbReference>
<dbReference type="InterPro" id="IPR029069">
    <property type="entry name" value="HotDog_dom_sf"/>
</dbReference>
<dbReference type="NCBIfam" id="TIGR00051">
    <property type="entry name" value="YbgC/FadM family acyl-CoA thioesterase"/>
    <property type="match status" value="1"/>
</dbReference>
<dbReference type="Pfam" id="PF03061">
    <property type="entry name" value="4HBT"/>
    <property type="match status" value="1"/>
</dbReference>
<dbReference type="InterPro" id="IPR050563">
    <property type="entry name" value="4-hydroxybenzoyl-CoA_TE"/>
</dbReference>
<reference evidence="4 5" key="1">
    <citation type="journal article" date="2019" name="Int. J. Syst. Evol. Microbiol.">
        <title>The Global Catalogue of Microorganisms (GCM) 10K type strain sequencing project: providing services to taxonomists for standard genome sequencing and annotation.</title>
        <authorList>
            <consortium name="The Broad Institute Genomics Platform"/>
            <consortium name="The Broad Institute Genome Sequencing Center for Infectious Disease"/>
            <person name="Wu L."/>
            <person name="Ma J."/>
        </authorList>
    </citation>
    <scope>NUCLEOTIDE SEQUENCE [LARGE SCALE GENOMIC DNA]</scope>
    <source>
        <strain evidence="4 5">JCM 13476</strain>
    </source>
</reference>
<sequence length="128" mass="14340">MTQPFTHQIRVRWGEVDAQGVVFNAHYLVYADVAGTEYYRHLGVLDANIEDLLQVYVVDARLSFKSPALNDDLLTCTVQPTRIGGSSFELTVTITRDTTVLTEIRMTYVRAINGQSARLSDAFRALIS</sequence>
<evidence type="ECO:0000256" key="1">
    <source>
        <dbReference type="ARBA" id="ARBA00005953"/>
    </source>
</evidence>
<keyword evidence="2" id="KW-0378">Hydrolase</keyword>
<keyword evidence="5" id="KW-1185">Reference proteome</keyword>